<accession>A0A4V4HAH5</accession>
<reference evidence="2 3" key="1">
    <citation type="journal article" date="2019" name="Nat. Ecol. Evol.">
        <title>Megaphylogeny resolves global patterns of mushroom evolution.</title>
        <authorList>
            <person name="Varga T."/>
            <person name="Krizsan K."/>
            <person name="Foldi C."/>
            <person name="Dima B."/>
            <person name="Sanchez-Garcia M."/>
            <person name="Sanchez-Ramirez S."/>
            <person name="Szollosi G.J."/>
            <person name="Szarkandi J.G."/>
            <person name="Papp V."/>
            <person name="Albert L."/>
            <person name="Andreopoulos W."/>
            <person name="Angelini C."/>
            <person name="Antonin V."/>
            <person name="Barry K.W."/>
            <person name="Bougher N.L."/>
            <person name="Buchanan P."/>
            <person name="Buyck B."/>
            <person name="Bense V."/>
            <person name="Catcheside P."/>
            <person name="Chovatia M."/>
            <person name="Cooper J."/>
            <person name="Damon W."/>
            <person name="Desjardin D."/>
            <person name="Finy P."/>
            <person name="Geml J."/>
            <person name="Haridas S."/>
            <person name="Hughes K."/>
            <person name="Justo A."/>
            <person name="Karasinski D."/>
            <person name="Kautmanova I."/>
            <person name="Kiss B."/>
            <person name="Kocsube S."/>
            <person name="Kotiranta H."/>
            <person name="LaButti K.M."/>
            <person name="Lechner B.E."/>
            <person name="Liimatainen K."/>
            <person name="Lipzen A."/>
            <person name="Lukacs Z."/>
            <person name="Mihaltcheva S."/>
            <person name="Morgado L.N."/>
            <person name="Niskanen T."/>
            <person name="Noordeloos M.E."/>
            <person name="Ohm R.A."/>
            <person name="Ortiz-Santana B."/>
            <person name="Ovrebo C."/>
            <person name="Racz N."/>
            <person name="Riley R."/>
            <person name="Savchenko A."/>
            <person name="Shiryaev A."/>
            <person name="Soop K."/>
            <person name="Spirin V."/>
            <person name="Szebenyi C."/>
            <person name="Tomsovsky M."/>
            <person name="Tulloss R.E."/>
            <person name="Uehling J."/>
            <person name="Grigoriev I.V."/>
            <person name="Vagvolgyi C."/>
            <person name="Papp T."/>
            <person name="Martin F.M."/>
            <person name="Miettinen O."/>
            <person name="Hibbett D.S."/>
            <person name="Nagy L.G."/>
        </authorList>
    </citation>
    <scope>NUCLEOTIDE SEQUENCE [LARGE SCALE GENOMIC DNA]</scope>
    <source>
        <strain evidence="2 3">CBS 962.96</strain>
    </source>
</reference>
<sequence length="214" mass="22929">MTSATSNRTVINTIDSAVIVEPEQGHLSTPDDPSMMTVTNEDEAQAVSPNAGPSVNTMFNDSYNHVFENSVLSSVGGDKTETNVTIDHIAGDAIIHISPGDVATVHINSNVLSKTVLQQDASSQPDNGHHTNNGASHSLGSERNTLSTSVGINNHSAVLQKRLLPAESKGSIALARINPVIQVHRPKKVKAREVSKRLLSLMKTRLSILLIECW</sequence>
<evidence type="ECO:0000313" key="2">
    <source>
        <dbReference type="EMBL" id="THU75385.1"/>
    </source>
</evidence>
<feature type="region of interest" description="Disordered" evidence="1">
    <location>
        <begin position="119"/>
        <end position="147"/>
    </location>
</feature>
<protein>
    <submittedName>
        <fullName evidence="2">Uncharacterized protein</fullName>
    </submittedName>
</protein>
<organism evidence="2 3">
    <name type="scientific">Dendrothele bispora (strain CBS 962.96)</name>
    <dbReference type="NCBI Taxonomy" id="1314807"/>
    <lineage>
        <taxon>Eukaryota</taxon>
        <taxon>Fungi</taxon>
        <taxon>Dikarya</taxon>
        <taxon>Basidiomycota</taxon>
        <taxon>Agaricomycotina</taxon>
        <taxon>Agaricomycetes</taxon>
        <taxon>Agaricomycetidae</taxon>
        <taxon>Agaricales</taxon>
        <taxon>Agaricales incertae sedis</taxon>
        <taxon>Dendrothele</taxon>
    </lineage>
</organism>
<gene>
    <name evidence="2" type="ORF">K435DRAFT_814387</name>
</gene>
<dbReference type="Proteomes" id="UP000297245">
    <property type="component" value="Unassembled WGS sequence"/>
</dbReference>
<keyword evidence="3" id="KW-1185">Reference proteome</keyword>
<dbReference type="AlphaFoldDB" id="A0A4V4HAH5"/>
<evidence type="ECO:0000256" key="1">
    <source>
        <dbReference type="SAM" id="MobiDB-lite"/>
    </source>
</evidence>
<name>A0A4V4HAH5_DENBC</name>
<evidence type="ECO:0000313" key="3">
    <source>
        <dbReference type="Proteomes" id="UP000297245"/>
    </source>
</evidence>
<proteinExistence type="predicted"/>
<dbReference type="EMBL" id="ML182237">
    <property type="protein sequence ID" value="THU75385.1"/>
    <property type="molecule type" value="Genomic_DNA"/>
</dbReference>